<dbReference type="RefSeq" id="WP_215617960.1">
    <property type="nucleotide sequence ID" value="NZ_JADOER010000005.1"/>
</dbReference>
<dbReference type="PRINTS" id="PR00385">
    <property type="entry name" value="P450"/>
</dbReference>
<protein>
    <submittedName>
        <fullName evidence="8">Cytochrome P450</fullName>
    </submittedName>
</protein>
<dbReference type="Pfam" id="PF00067">
    <property type="entry name" value="p450"/>
    <property type="match status" value="1"/>
</dbReference>
<dbReference type="InterPro" id="IPR017972">
    <property type="entry name" value="Cyt_P450_CS"/>
</dbReference>
<keyword evidence="3 7" id="KW-0479">Metal-binding</keyword>
<dbReference type="CDD" id="cd20620">
    <property type="entry name" value="CYP132-like"/>
    <property type="match status" value="1"/>
</dbReference>
<comment type="caution">
    <text evidence="8">The sequence shown here is derived from an EMBL/GenBank/DDBJ whole genome shotgun (WGS) entry which is preliminary data.</text>
</comment>
<evidence type="ECO:0000256" key="7">
    <source>
        <dbReference type="RuleBase" id="RU000461"/>
    </source>
</evidence>
<evidence type="ECO:0000256" key="6">
    <source>
        <dbReference type="ARBA" id="ARBA00023033"/>
    </source>
</evidence>
<reference evidence="8 9" key="1">
    <citation type="journal article" date="2021" name="Mar. Drugs">
        <title>Genome Reduction and Secondary Metabolism of the Marine Sponge-Associated Cyanobacterium Leptothoe.</title>
        <authorList>
            <person name="Konstantinou D."/>
            <person name="Popin R.V."/>
            <person name="Fewer D.P."/>
            <person name="Sivonen K."/>
            <person name="Gkelis S."/>
        </authorList>
    </citation>
    <scope>NUCLEOTIDE SEQUENCE [LARGE SCALE GENOMIC DNA]</scope>
    <source>
        <strain evidence="8 9">TAU-MAC 1615</strain>
    </source>
</reference>
<keyword evidence="4 7" id="KW-0560">Oxidoreductase</keyword>
<keyword evidence="9" id="KW-1185">Reference proteome</keyword>
<keyword evidence="5 7" id="KW-0408">Iron</keyword>
<evidence type="ECO:0000313" key="9">
    <source>
        <dbReference type="Proteomes" id="UP001196661"/>
    </source>
</evidence>
<evidence type="ECO:0000256" key="1">
    <source>
        <dbReference type="ARBA" id="ARBA00010617"/>
    </source>
</evidence>
<dbReference type="SUPFAM" id="SSF48264">
    <property type="entry name" value="Cytochrome P450"/>
    <property type="match status" value="1"/>
</dbReference>
<dbReference type="PRINTS" id="PR00463">
    <property type="entry name" value="EP450I"/>
</dbReference>
<gene>
    <name evidence="8" type="ORF">IXB28_07545</name>
</gene>
<keyword evidence="2 7" id="KW-0349">Heme</keyword>
<dbReference type="InterPro" id="IPR050196">
    <property type="entry name" value="Cytochrome_P450_Monoox"/>
</dbReference>
<organism evidence="8 9">
    <name type="scientific">Leptothoe kymatousa TAU-MAC 1615</name>
    <dbReference type="NCBI Taxonomy" id="2364775"/>
    <lineage>
        <taxon>Bacteria</taxon>
        <taxon>Bacillati</taxon>
        <taxon>Cyanobacteriota</taxon>
        <taxon>Cyanophyceae</taxon>
        <taxon>Nodosilineales</taxon>
        <taxon>Cymatolegaceae</taxon>
        <taxon>Leptothoe</taxon>
        <taxon>Leptothoe kymatousa</taxon>
    </lineage>
</organism>
<dbReference type="EMBL" id="JADOER010000005">
    <property type="protein sequence ID" value="MBT9312056.1"/>
    <property type="molecule type" value="Genomic_DNA"/>
</dbReference>
<evidence type="ECO:0000313" key="8">
    <source>
        <dbReference type="EMBL" id="MBT9312056.1"/>
    </source>
</evidence>
<dbReference type="InterPro" id="IPR001128">
    <property type="entry name" value="Cyt_P450"/>
</dbReference>
<dbReference type="PANTHER" id="PTHR24291:SF50">
    <property type="entry name" value="BIFUNCTIONAL ALBAFLAVENONE MONOOXYGENASE_TERPENE SYNTHASE"/>
    <property type="match status" value="1"/>
</dbReference>
<evidence type="ECO:0000256" key="4">
    <source>
        <dbReference type="ARBA" id="ARBA00023002"/>
    </source>
</evidence>
<proteinExistence type="inferred from homology"/>
<evidence type="ECO:0000256" key="5">
    <source>
        <dbReference type="ARBA" id="ARBA00023004"/>
    </source>
</evidence>
<evidence type="ECO:0000256" key="3">
    <source>
        <dbReference type="ARBA" id="ARBA00022723"/>
    </source>
</evidence>
<keyword evidence="6 7" id="KW-0503">Monooxygenase</keyword>
<dbReference type="Proteomes" id="UP001196661">
    <property type="component" value="Unassembled WGS sequence"/>
</dbReference>
<evidence type="ECO:0000256" key="2">
    <source>
        <dbReference type="ARBA" id="ARBA00022617"/>
    </source>
</evidence>
<name>A0ABS5Y2N0_9CYAN</name>
<dbReference type="InterPro" id="IPR036396">
    <property type="entry name" value="Cyt_P450_sf"/>
</dbReference>
<sequence length="454" mass="51816">MLETIRPLNQLPSPKANFLLGHSSYFSKDPLQFLCDCQQQYDGIIPLRLGFSQACFIADPSLILEVLRERTVFTKGTPGWESIRTLVGRGLLGSDGDFWARQRQLTQPIFHQQRIVAYSDLMVKATEKLLTEWQDGATRDVHEDMMHLTLDVVMQTLLGIDIEGQAAQAISHALDLSMEWFSQQQKQGFLLPNNFPFPLTRRYFSALREMDAFIYELIQQRRSSQEDTGDLLSMLLQVKDEDGSQMSDRQLRDELATLVLAGHETTANALAWTWMLLAQNPDAEAKLHEELDRVLQGRSPTMADIAHLTFTQNVLKESMRLYPPVVLIARSADRDYVLDGCEIPEKCIVLISPWVMQRSEQYFEQPLAFKPERWENNLEKQLPKGVYIPFGEGPRICIGKGFAQMEATLLLATLAQQYQLRLMSEQPVEALPSITLRPKHGLLATLHKRMNLSQ</sequence>
<comment type="similarity">
    <text evidence="1 7">Belongs to the cytochrome P450 family.</text>
</comment>
<dbReference type="Gene3D" id="1.10.630.10">
    <property type="entry name" value="Cytochrome P450"/>
    <property type="match status" value="1"/>
</dbReference>
<accession>A0ABS5Y2N0</accession>
<dbReference type="PROSITE" id="PS00086">
    <property type="entry name" value="CYTOCHROME_P450"/>
    <property type="match status" value="1"/>
</dbReference>
<dbReference type="PANTHER" id="PTHR24291">
    <property type="entry name" value="CYTOCHROME P450 FAMILY 4"/>
    <property type="match status" value="1"/>
</dbReference>
<dbReference type="InterPro" id="IPR002401">
    <property type="entry name" value="Cyt_P450_E_grp-I"/>
</dbReference>